<dbReference type="Proteomes" id="UP001169027">
    <property type="component" value="Unassembled WGS sequence"/>
</dbReference>
<accession>A0ABT8S747</accession>
<gene>
    <name evidence="3" type="ORF">Q2T77_18525</name>
</gene>
<feature type="domain" description="FAD dependent oxidoreductase" evidence="2">
    <location>
        <begin position="4"/>
        <end position="393"/>
    </location>
</feature>
<proteinExistence type="predicted"/>
<dbReference type="Pfam" id="PF01266">
    <property type="entry name" value="DAO"/>
    <property type="match status" value="1"/>
</dbReference>
<dbReference type="InterPro" id="IPR006076">
    <property type="entry name" value="FAD-dep_OxRdtase"/>
</dbReference>
<organism evidence="3 4">
    <name type="scientific">Variovorax ginsengisoli</name>
    <dbReference type="NCBI Taxonomy" id="363844"/>
    <lineage>
        <taxon>Bacteria</taxon>
        <taxon>Pseudomonadati</taxon>
        <taxon>Pseudomonadota</taxon>
        <taxon>Betaproteobacteria</taxon>
        <taxon>Burkholderiales</taxon>
        <taxon>Comamonadaceae</taxon>
        <taxon>Variovorax</taxon>
    </lineage>
</organism>
<sequence length="411" mass="44419">MACDVLVLGAGMVGTCTALQLARRGHSVALVDRRPPGRETSYGNAGIIQREAVEPYAFPREWASVFDVAFKRGIDVNYHFSALPAVLPRLARYWHASAPARYAPIAQAYSRLIEHCLTEHQALMDESGAGDLVRKEGYHFAFRTPAAMEQAVARAADLARRYGVRHALLDSDALARAEPGLRRPMAGALHWLDPWSVNDPGALVARYARRFAELGGQVVEADASGLRPVGGGWQVQTAAGPLAARHAVVALGPWADPLIAPLGYRLPLFVKRGYHRHYRGGPGLRLPLLDAERGLVLAPMAQGMRITTGAEFARIGAPATPVQLDKAEAAARELLDLPQPVEPEPWMGNRPCTVDMKPVIGPAPQHPGLWFNFGHAHQGFTLGPVSGRLLAEMIEGSPPVVDPAPYSAARF</sequence>
<name>A0ABT8S747_9BURK</name>
<dbReference type="Gene3D" id="3.50.50.60">
    <property type="entry name" value="FAD/NAD(P)-binding domain"/>
    <property type="match status" value="2"/>
</dbReference>
<dbReference type="EC" id="1.-.-.-" evidence="3"/>
<evidence type="ECO:0000259" key="2">
    <source>
        <dbReference type="Pfam" id="PF01266"/>
    </source>
</evidence>
<dbReference type="GO" id="GO:0016491">
    <property type="term" value="F:oxidoreductase activity"/>
    <property type="evidence" value="ECO:0007669"/>
    <property type="project" value="UniProtKB-KW"/>
</dbReference>
<evidence type="ECO:0000313" key="4">
    <source>
        <dbReference type="Proteomes" id="UP001169027"/>
    </source>
</evidence>
<dbReference type="PANTHER" id="PTHR13847:SF289">
    <property type="entry name" value="GLYCINE OXIDASE"/>
    <property type="match status" value="1"/>
</dbReference>
<dbReference type="SUPFAM" id="SSF51905">
    <property type="entry name" value="FAD/NAD(P)-binding domain"/>
    <property type="match status" value="1"/>
</dbReference>
<keyword evidence="1 3" id="KW-0560">Oxidoreductase</keyword>
<dbReference type="Gene3D" id="3.30.9.10">
    <property type="entry name" value="D-Amino Acid Oxidase, subunit A, domain 2"/>
    <property type="match status" value="1"/>
</dbReference>
<keyword evidence="4" id="KW-1185">Reference proteome</keyword>
<evidence type="ECO:0000256" key="1">
    <source>
        <dbReference type="ARBA" id="ARBA00023002"/>
    </source>
</evidence>
<protein>
    <submittedName>
        <fullName evidence="3">FAD-dependent oxidoreductase</fullName>
        <ecNumber evidence="3">1.-.-.-</ecNumber>
    </submittedName>
</protein>
<dbReference type="EMBL" id="JAUKVY010000013">
    <property type="protein sequence ID" value="MDO1534288.1"/>
    <property type="molecule type" value="Genomic_DNA"/>
</dbReference>
<dbReference type="InterPro" id="IPR036188">
    <property type="entry name" value="FAD/NAD-bd_sf"/>
</dbReference>
<dbReference type="RefSeq" id="WP_301811787.1">
    <property type="nucleotide sequence ID" value="NZ_JAUJZH010000013.1"/>
</dbReference>
<dbReference type="PANTHER" id="PTHR13847">
    <property type="entry name" value="SARCOSINE DEHYDROGENASE-RELATED"/>
    <property type="match status" value="1"/>
</dbReference>
<reference evidence="3" key="1">
    <citation type="submission" date="2023-06" db="EMBL/GenBank/DDBJ databases">
        <authorList>
            <person name="Jiang Y."/>
            <person name="Liu Q."/>
        </authorList>
    </citation>
    <scope>NUCLEOTIDE SEQUENCE</scope>
    <source>
        <strain evidence="3">CGMCC 1.12090</strain>
    </source>
</reference>
<evidence type="ECO:0000313" key="3">
    <source>
        <dbReference type="EMBL" id="MDO1534288.1"/>
    </source>
</evidence>
<comment type="caution">
    <text evidence="3">The sequence shown here is derived from an EMBL/GenBank/DDBJ whole genome shotgun (WGS) entry which is preliminary data.</text>
</comment>